<dbReference type="InterPro" id="IPR017870">
    <property type="entry name" value="FeS_cluster_insertion_CS"/>
</dbReference>
<name>A0ABZ2KE38_9BACT</name>
<dbReference type="Gene3D" id="2.60.300.12">
    <property type="entry name" value="HesB-like domain"/>
    <property type="match status" value="1"/>
</dbReference>
<dbReference type="RefSeq" id="WP_394847518.1">
    <property type="nucleotide sequence ID" value="NZ_CP089982.1"/>
</dbReference>
<protein>
    <submittedName>
        <fullName evidence="3">Iron-sulfur cluster assembly accessory protein</fullName>
    </submittedName>
</protein>
<feature type="region of interest" description="Disordered" evidence="1">
    <location>
        <begin position="1"/>
        <end position="24"/>
    </location>
</feature>
<dbReference type="NCBIfam" id="TIGR00049">
    <property type="entry name" value="iron-sulfur cluster assembly accessory protein"/>
    <property type="match status" value="1"/>
</dbReference>
<feature type="domain" description="Core" evidence="2">
    <location>
        <begin position="23"/>
        <end position="125"/>
    </location>
</feature>
<dbReference type="InterPro" id="IPR035903">
    <property type="entry name" value="HesB-like_dom_sf"/>
</dbReference>
<evidence type="ECO:0000313" key="4">
    <source>
        <dbReference type="Proteomes" id="UP001379533"/>
    </source>
</evidence>
<proteinExistence type="predicted"/>
<dbReference type="Proteomes" id="UP001379533">
    <property type="component" value="Chromosome"/>
</dbReference>
<evidence type="ECO:0000313" key="3">
    <source>
        <dbReference type="EMBL" id="WXA96903.1"/>
    </source>
</evidence>
<dbReference type="PROSITE" id="PS01152">
    <property type="entry name" value="HESB"/>
    <property type="match status" value="1"/>
</dbReference>
<evidence type="ECO:0000256" key="1">
    <source>
        <dbReference type="SAM" id="MobiDB-lite"/>
    </source>
</evidence>
<dbReference type="PANTHER" id="PTHR43011:SF1">
    <property type="entry name" value="IRON-SULFUR CLUSTER ASSEMBLY 2 HOMOLOG, MITOCHONDRIAL"/>
    <property type="match status" value="1"/>
</dbReference>
<dbReference type="EMBL" id="CP089982">
    <property type="protein sequence ID" value="WXA96903.1"/>
    <property type="molecule type" value="Genomic_DNA"/>
</dbReference>
<gene>
    <name evidence="3" type="ORF">LZC95_08640</name>
</gene>
<dbReference type="InterPro" id="IPR000361">
    <property type="entry name" value="ATAP_core_dom"/>
</dbReference>
<dbReference type="SUPFAM" id="SSF89360">
    <property type="entry name" value="HesB-like domain"/>
    <property type="match status" value="1"/>
</dbReference>
<keyword evidence="4" id="KW-1185">Reference proteome</keyword>
<evidence type="ECO:0000259" key="2">
    <source>
        <dbReference type="Pfam" id="PF01521"/>
    </source>
</evidence>
<dbReference type="InterPro" id="IPR016092">
    <property type="entry name" value="ATAP"/>
</dbReference>
<sequence>MQHVESAAPAAPVPATEQKKEPSITVSPAAVEAIRAQIQKRGVPNTSLRVGIRGGGCSGFSYVIEFHDGPPRARDRVFDYGDVRVVVDPKSLIYLNGSVLDWEKTLMKQGFKFVNPNEKTSCGCGHSFTV</sequence>
<dbReference type="PANTHER" id="PTHR43011">
    <property type="entry name" value="IRON-SULFUR CLUSTER ASSEMBLY 2 HOMOLOG, MITOCHONDRIAL"/>
    <property type="match status" value="1"/>
</dbReference>
<organism evidence="3 4">
    <name type="scientific">Pendulispora brunnea</name>
    <dbReference type="NCBI Taxonomy" id="2905690"/>
    <lineage>
        <taxon>Bacteria</taxon>
        <taxon>Pseudomonadati</taxon>
        <taxon>Myxococcota</taxon>
        <taxon>Myxococcia</taxon>
        <taxon>Myxococcales</taxon>
        <taxon>Sorangiineae</taxon>
        <taxon>Pendulisporaceae</taxon>
        <taxon>Pendulispora</taxon>
    </lineage>
</organism>
<accession>A0ABZ2KE38</accession>
<dbReference type="Pfam" id="PF01521">
    <property type="entry name" value="Fe-S_biosyn"/>
    <property type="match status" value="1"/>
</dbReference>
<reference evidence="3 4" key="1">
    <citation type="submission" date="2021-12" db="EMBL/GenBank/DDBJ databases">
        <title>Discovery of the Pendulisporaceae a myxobacterial family with distinct sporulation behavior and unique specialized metabolism.</title>
        <authorList>
            <person name="Garcia R."/>
            <person name="Popoff A."/>
            <person name="Bader C.D."/>
            <person name="Loehr J."/>
            <person name="Walesch S."/>
            <person name="Walt C."/>
            <person name="Boldt J."/>
            <person name="Bunk B."/>
            <person name="Haeckl F.J.F.P.J."/>
            <person name="Gunesch A.P."/>
            <person name="Birkelbach J."/>
            <person name="Nuebel U."/>
            <person name="Pietschmann T."/>
            <person name="Bach T."/>
            <person name="Mueller R."/>
        </authorList>
    </citation>
    <scope>NUCLEOTIDE SEQUENCE [LARGE SCALE GENOMIC DNA]</scope>
    <source>
        <strain evidence="3 4">MSr12523</strain>
    </source>
</reference>